<comment type="caution">
    <text evidence="1">The sequence shown here is derived from an EMBL/GenBank/DDBJ whole genome shotgun (WGS) entry which is preliminary data.</text>
</comment>
<proteinExistence type="predicted"/>
<accession>A0ABV8UQT4</accession>
<protein>
    <submittedName>
        <fullName evidence="1">Chaperone modulator CbpM</fullName>
    </submittedName>
</protein>
<keyword evidence="2" id="KW-1185">Reference proteome</keyword>
<evidence type="ECO:0000313" key="1">
    <source>
        <dbReference type="EMBL" id="MFC4352951.1"/>
    </source>
</evidence>
<evidence type="ECO:0000313" key="2">
    <source>
        <dbReference type="Proteomes" id="UP001595799"/>
    </source>
</evidence>
<organism evidence="1 2">
    <name type="scientific">Fodinicurvata halophila</name>
    <dbReference type="NCBI Taxonomy" id="1419723"/>
    <lineage>
        <taxon>Bacteria</taxon>
        <taxon>Pseudomonadati</taxon>
        <taxon>Pseudomonadota</taxon>
        <taxon>Alphaproteobacteria</taxon>
        <taxon>Rhodospirillales</taxon>
        <taxon>Rhodovibrionaceae</taxon>
        <taxon>Fodinicurvata</taxon>
    </lineage>
</organism>
<dbReference type="Gene3D" id="1.10.1660.10">
    <property type="match status" value="1"/>
</dbReference>
<dbReference type="EMBL" id="JBHSCW010000010">
    <property type="protein sequence ID" value="MFC4352951.1"/>
    <property type="molecule type" value="Genomic_DNA"/>
</dbReference>
<sequence>MQGGDAVPLTLQDIVEQTRAAGLEISETEVRSYVSENWVLAEVREDTYYFDEADAARVKLIVELKRDMAVNDEAVPVILNLLDQLYGMREVLEDIGLAVERLPPSLRRELEDCLARVPGKS</sequence>
<dbReference type="Pfam" id="PF13591">
    <property type="entry name" value="MerR_2"/>
    <property type="match status" value="1"/>
</dbReference>
<reference evidence="2" key="1">
    <citation type="journal article" date="2019" name="Int. J. Syst. Evol. Microbiol.">
        <title>The Global Catalogue of Microorganisms (GCM) 10K type strain sequencing project: providing services to taxonomists for standard genome sequencing and annotation.</title>
        <authorList>
            <consortium name="The Broad Institute Genomics Platform"/>
            <consortium name="The Broad Institute Genome Sequencing Center for Infectious Disease"/>
            <person name="Wu L."/>
            <person name="Ma J."/>
        </authorList>
    </citation>
    <scope>NUCLEOTIDE SEQUENCE [LARGE SCALE GENOMIC DNA]</scope>
    <source>
        <strain evidence="2">CECT 8472</strain>
    </source>
</reference>
<gene>
    <name evidence="1" type="ORF">ACFOW6_15470</name>
</gene>
<dbReference type="RefSeq" id="WP_382423328.1">
    <property type="nucleotide sequence ID" value="NZ_JBHSCW010000010.1"/>
</dbReference>
<dbReference type="Proteomes" id="UP001595799">
    <property type="component" value="Unassembled WGS sequence"/>
</dbReference>
<name>A0ABV8UQT4_9PROT</name>